<keyword evidence="3" id="KW-1185">Reference proteome</keyword>
<name>A0ABW6QS54_9NOCA</name>
<accession>A0ABW6QS54</accession>
<evidence type="ECO:0000313" key="3">
    <source>
        <dbReference type="Proteomes" id="UP001601948"/>
    </source>
</evidence>
<organism evidence="2 3">
    <name type="scientific">Nocardia suismassiliense</name>
    <dbReference type="NCBI Taxonomy" id="2077092"/>
    <lineage>
        <taxon>Bacteria</taxon>
        <taxon>Bacillati</taxon>
        <taxon>Actinomycetota</taxon>
        <taxon>Actinomycetes</taxon>
        <taxon>Mycobacteriales</taxon>
        <taxon>Nocardiaceae</taxon>
        <taxon>Nocardia</taxon>
    </lineage>
</organism>
<dbReference type="EMBL" id="JBIAPI010000002">
    <property type="protein sequence ID" value="MFF3224063.1"/>
    <property type="molecule type" value="Genomic_DNA"/>
</dbReference>
<dbReference type="RefSeq" id="WP_387717374.1">
    <property type="nucleotide sequence ID" value="NZ_JBIAPI010000002.1"/>
</dbReference>
<dbReference type="Proteomes" id="UP001601948">
    <property type="component" value="Unassembled WGS sequence"/>
</dbReference>
<proteinExistence type="predicted"/>
<evidence type="ECO:0000313" key="2">
    <source>
        <dbReference type="EMBL" id="MFF3224063.1"/>
    </source>
</evidence>
<reference evidence="2 3" key="1">
    <citation type="submission" date="2024-10" db="EMBL/GenBank/DDBJ databases">
        <title>The Natural Products Discovery Center: Release of the First 8490 Sequenced Strains for Exploring Actinobacteria Biosynthetic Diversity.</title>
        <authorList>
            <person name="Kalkreuter E."/>
            <person name="Kautsar S.A."/>
            <person name="Yang D."/>
            <person name="Bader C.D."/>
            <person name="Teijaro C.N."/>
            <person name="Fluegel L."/>
            <person name="Davis C.M."/>
            <person name="Simpson J.R."/>
            <person name="Lauterbach L."/>
            <person name="Steele A.D."/>
            <person name="Gui C."/>
            <person name="Meng S."/>
            <person name="Li G."/>
            <person name="Viehrig K."/>
            <person name="Ye F."/>
            <person name="Su P."/>
            <person name="Kiefer A.F."/>
            <person name="Nichols A."/>
            <person name="Cepeda A.J."/>
            <person name="Yan W."/>
            <person name="Fan B."/>
            <person name="Jiang Y."/>
            <person name="Adhikari A."/>
            <person name="Zheng C.-J."/>
            <person name="Schuster L."/>
            <person name="Cowan T.M."/>
            <person name="Smanski M.J."/>
            <person name="Chevrette M.G."/>
            <person name="De Carvalho L.P.S."/>
            <person name="Shen B."/>
        </authorList>
    </citation>
    <scope>NUCLEOTIDE SEQUENCE [LARGE SCALE GENOMIC DNA]</scope>
    <source>
        <strain evidence="2 3">NPDC003040</strain>
    </source>
</reference>
<comment type="caution">
    <text evidence="2">The sequence shown here is derived from an EMBL/GenBank/DDBJ whole genome shotgun (WGS) entry which is preliminary data.</text>
</comment>
<protein>
    <recommendedName>
        <fullName evidence="4">HTH cro/C1-type domain-containing protein</fullName>
    </recommendedName>
</protein>
<evidence type="ECO:0000256" key="1">
    <source>
        <dbReference type="SAM" id="MobiDB-lite"/>
    </source>
</evidence>
<evidence type="ECO:0008006" key="4">
    <source>
        <dbReference type="Google" id="ProtNLM"/>
    </source>
</evidence>
<sequence>MIDPNEINTCAELSQALAELHRSDPRQRSFHDVAAAAEIAPATVFEMVKGDSFPRWRTLERALTAWGVAEAQLGLWRGAHERARGDNSSRLGRPLVEITNPFELEVHRSITLANTGELPCLPLYVRRAHDRVLAEIVQRAMGGESVMAVLVAGSSAGKTRSIWEALTPLREVSGWRLWHPLIPTRRHALDELKRVKARTVLWLNELQEYLGSDDEQIAVELHRLLPDKNRAPVLILGTLWPAHHARLCGNPASQIRKLLEHKVIALPEQFVGQDLIAVRQTAATDPRLAKAVEQAEDGQITQYLAGGPELVNWYLFSSSPTAKAVTEVAMDARRLGHRNAFSYALLRDVAPSYMSAVDWDQAGGNWLEQALAETSTPRKGARGPVTRIHSTARPTGGRRNSPQSQSGTHPTDTEPLYQLADYLDEYGRTHRADRIPPIRFWESIALHAHPDDLTALGIEAWKLHLNRDAAQLWKNATRHGAPYAPVYLLKYQHQLQPDDHRPADWIVDHADLNNPEAVDLLLETLSAAEEHAQISALLARDPATHVELGGQDAAINLLKTLHSLSASNQVAILADRIIAETRVPSGYCPSLRFGHCGFPAVRILQMLHDIGADRQMHEIAAQVVAHTEPPSAMDDRSAWSEEMVDLLEFLHNADAGNLKIELVERILAYFTRNDPDVGFYLDSEELDYLGRLLRALHRVGSDTTAVTVAEQLVSPLESEDVGELSGLADLLAAFEDIGAHDQAATLADRIHIAADNSALAAAERLDANVYANEWFRAVELLRTLRAVGAGGPAAQLAERIAEHLAYVNDDVRHPEAVARLLILLRQAGTDTAMTTFLTRDWAALVDLGDGFGVASMLTALHAVGAETLMEALTQRVLEHAPLDDPTYVRLLVGSIDAAATEDSALSAISQRIMGKSTPYQDPADTYWRNQSVFGREPNETAAEPWTWQDLTG</sequence>
<feature type="region of interest" description="Disordered" evidence="1">
    <location>
        <begin position="374"/>
        <end position="414"/>
    </location>
</feature>
<gene>
    <name evidence="2" type="ORF">ACFYV7_14820</name>
</gene>
<feature type="compositionally biased region" description="Polar residues" evidence="1">
    <location>
        <begin position="388"/>
        <end position="410"/>
    </location>
</feature>